<dbReference type="RefSeq" id="WP_163487322.1">
    <property type="nucleotide sequence ID" value="NZ_CP048739.1"/>
</dbReference>
<evidence type="ECO:0000313" key="3">
    <source>
        <dbReference type="Proteomes" id="UP000465846"/>
    </source>
</evidence>
<keyword evidence="1" id="KW-0812">Transmembrane</keyword>
<protein>
    <submittedName>
        <fullName evidence="2">Uncharacterized protein</fullName>
    </submittedName>
</protein>
<feature type="transmembrane region" description="Helical" evidence="1">
    <location>
        <begin position="171"/>
        <end position="191"/>
    </location>
</feature>
<sequence>MSDGGTDDAEMETLRIARDEARVALERQLSTLDDIDSKALSVFRLNVALVGLLLSALSFAGASDMATVTALVNPVVGVGVASFVLSATAAGLTYTISGYQVGVGPDALENTADLSEQAFLQWLLVSYGDWLRYNEQTNVRKALLVTLSVLGTVGGALALAVGTVSALTGRFLVPAVVALAVLVTAAGVAGLPSQLRRLLDESGVDAEGVSLQSFEMPMTGQRTFTGRDRRK</sequence>
<evidence type="ECO:0000256" key="1">
    <source>
        <dbReference type="SAM" id="Phobius"/>
    </source>
</evidence>
<gene>
    <name evidence="2" type="ORF">G3I44_15400</name>
</gene>
<dbReference type="Proteomes" id="UP000465846">
    <property type="component" value="Chromosome"/>
</dbReference>
<dbReference type="GeneID" id="44080815"/>
<evidence type="ECO:0000313" key="2">
    <source>
        <dbReference type="EMBL" id="QIB75556.1"/>
    </source>
</evidence>
<feature type="transmembrane region" description="Helical" evidence="1">
    <location>
        <begin position="142"/>
        <end position="165"/>
    </location>
</feature>
<proteinExistence type="predicted"/>
<feature type="transmembrane region" description="Helical" evidence="1">
    <location>
        <begin position="45"/>
        <end position="63"/>
    </location>
</feature>
<accession>A0A6C0UJ58</accession>
<organism evidence="2 3">
    <name type="scientific">Halogeometricum borinquense</name>
    <dbReference type="NCBI Taxonomy" id="60847"/>
    <lineage>
        <taxon>Archaea</taxon>
        <taxon>Methanobacteriati</taxon>
        <taxon>Methanobacteriota</taxon>
        <taxon>Stenosarchaea group</taxon>
        <taxon>Halobacteria</taxon>
        <taxon>Halobacteriales</taxon>
        <taxon>Haloferacaceae</taxon>
        <taxon>Halogeometricum</taxon>
    </lineage>
</organism>
<keyword evidence="1" id="KW-1133">Transmembrane helix</keyword>
<reference evidence="2 3" key="1">
    <citation type="submission" date="2020-02" db="EMBL/GenBank/DDBJ databases">
        <title>Whole genome sequence of Halogeometricum borinquense strain wsp4.</title>
        <authorList>
            <person name="Verma D.K."/>
            <person name="Gopal K."/>
            <person name="Prasad E.S."/>
        </authorList>
    </citation>
    <scope>NUCLEOTIDE SEQUENCE [LARGE SCALE GENOMIC DNA]</scope>
    <source>
        <strain evidence="3">wsp4</strain>
    </source>
</reference>
<feature type="transmembrane region" description="Helical" evidence="1">
    <location>
        <begin position="75"/>
        <end position="96"/>
    </location>
</feature>
<dbReference type="AlphaFoldDB" id="A0A6C0UJ58"/>
<keyword evidence="1" id="KW-0472">Membrane</keyword>
<name>A0A6C0UJ58_9EURY</name>
<dbReference type="EMBL" id="CP048739">
    <property type="protein sequence ID" value="QIB75556.1"/>
    <property type="molecule type" value="Genomic_DNA"/>
</dbReference>